<sequence length="131" mass="14484">MARGPLHHDVKITKLGRTNGGPIKNNHLIHNMENSTVHLAHGCATSYDRWMIKDISEPLLSFFSSSDFDSFYSCSFPPSVTMTQHQQPHLLSSQSLSNFESFHGLSSFCDDVDETGSAASYSFLNSSLISV</sequence>
<dbReference type="EMBL" id="CM007653">
    <property type="protein sequence ID" value="ONI16890.1"/>
    <property type="molecule type" value="Genomic_DNA"/>
</dbReference>
<organism evidence="1 2">
    <name type="scientific">Prunus persica</name>
    <name type="common">Peach</name>
    <name type="synonym">Amygdalus persica</name>
    <dbReference type="NCBI Taxonomy" id="3760"/>
    <lineage>
        <taxon>Eukaryota</taxon>
        <taxon>Viridiplantae</taxon>
        <taxon>Streptophyta</taxon>
        <taxon>Embryophyta</taxon>
        <taxon>Tracheophyta</taxon>
        <taxon>Spermatophyta</taxon>
        <taxon>Magnoliopsida</taxon>
        <taxon>eudicotyledons</taxon>
        <taxon>Gunneridae</taxon>
        <taxon>Pentapetalae</taxon>
        <taxon>rosids</taxon>
        <taxon>fabids</taxon>
        <taxon>Rosales</taxon>
        <taxon>Rosaceae</taxon>
        <taxon>Amygdaloideae</taxon>
        <taxon>Amygdaleae</taxon>
        <taxon>Prunus</taxon>
    </lineage>
</organism>
<protein>
    <submittedName>
        <fullName evidence="1">Uncharacterized protein</fullName>
    </submittedName>
</protein>
<accession>A0A251Q0H2</accession>
<proteinExistence type="predicted"/>
<gene>
    <name evidence="1" type="ORF">PRUPE_3G127500</name>
</gene>
<dbReference type="Proteomes" id="UP000006882">
    <property type="component" value="Chromosome G3"/>
</dbReference>
<reference evidence="1 2" key="1">
    <citation type="journal article" date="2013" name="Nat. Genet.">
        <title>The high-quality draft genome of peach (Prunus persica) identifies unique patterns of genetic diversity, domestication and genome evolution.</title>
        <authorList>
            <consortium name="International Peach Genome Initiative"/>
            <person name="Verde I."/>
            <person name="Abbott A.G."/>
            <person name="Scalabrin S."/>
            <person name="Jung S."/>
            <person name="Shu S."/>
            <person name="Marroni F."/>
            <person name="Zhebentyayeva T."/>
            <person name="Dettori M.T."/>
            <person name="Grimwood J."/>
            <person name="Cattonaro F."/>
            <person name="Zuccolo A."/>
            <person name="Rossini L."/>
            <person name="Jenkins J."/>
            <person name="Vendramin E."/>
            <person name="Meisel L.A."/>
            <person name="Decroocq V."/>
            <person name="Sosinski B."/>
            <person name="Prochnik S."/>
            <person name="Mitros T."/>
            <person name="Policriti A."/>
            <person name="Cipriani G."/>
            <person name="Dondini L."/>
            <person name="Ficklin S."/>
            <person name="Goodstein D.M."/>
            <person name="Xuan P."/>
            <person name="Del Fabbro C."/>
            <person name="Aramini V."/>
            <person name="Copetti D."/>
            <person name="Gonzalez S."/>
            <person name="Horner D.S."/>
            <person name="Falchi R."/>
            <person name="Lucas S."/>
            <person name="Mica E."/>
            <person name="Maldonado J."/>
            <person name="Lazzari B."/>
            <person name="Bielenberg D."/>
            <person name="Pirona R."/>
            <person name="Miculan M."/>
            <person name="Barakat A."/>
            <person name="Testolin R."/>
            <person name="Stella A."/>
            <person name="Tartarini S."/>
            <person name="Tonutti P."/>
            <person name="Arus P."/>
            <person name="Orellana A."/>
            <person name="Wells C."/>
            <person name="Main D."/>
            <person name="Vizzotto G."/>
            <person name="Silva H."/>
            <person name="Salamini F."/>
            <person name="Schmutz J."/>
            <person name="Morgante M."/>
            <person name="Rokhsar D.S."/>
        </authorList>
    </citation>
    <scope>NUCLEOTIDE SEQUENCE [LARGE SCALE GENOMIC DNA]</scope>
    <source>
        <strain evidence="2">cv. Nemared</strain>
    </source>
</reference>
<dbReference type="AlphaFoldDB" id="A0A251Q0H2"/>
<keyword evidence="2" id="KW-1185">Reference proteome</keyword>
<evidence type="ECO:0000313" key="2">
    <source>
        <dbReference type="Proteomes" id="UP000006882"/>
    </source>
</evidence>
<name>A0A251Q0H2_PRUPE</name>
<dbReference type="Gramene" id="ONI16890">
    <property type="protein sequence ID" value="ONI16890"/>
    <property type="gene ID" value="PRUPE_3G127500"/>
</dbReference>
<evidence type="ECO:0000313" key="1">
    <source>
        <dbReference type="EMBL" id="ONI16890.1"/>
    </source>
</evidence>